<dbReference type="RefSeq" id="WP_202854300.1">
    <property type="nucleotide sequence ID" value="NZ_JAEUGD010000001.1"/>
</dbReference>
<dbReference type="Gene3D" id="3.90.550.10">
    <property type="entry name" value="Spore Coat Polysaccharide Biosynthesis Protein SpsA, Chain A"/>
    <property type="match status" value="1"/>
</dbReference>
<keyword evidence="3" id="KW-1185">Reference proteome</keyword>
<organism evidence="2 3">
    <name type="scientific">Fulvivirga marina</name>
    <dbReference type="NCBI Taxonomy" id="2494733"/>
    <lineage>
        <taxon>Bacteria</taxon>
        <taxon>Pseudomonadati</taxon>
        <taxon>Bacteroidota</taxon>
        <taxon>Cytophagia</taxon>
        <taxon>Cytophagales</taxon>
        <taxon>Fulvivirgaceae</taxon>
        <taxon>Fulvivirga</taxon>
    </lineage>
</organism>
<gene>
    <name evidence="2" type="ORF">JMN32_00450</name>
</gene>
<evidence type="ECO:0000313" key="2">
    <source>
        <dbReference type="EMBL" id="MBL6444758.1"/>
    </source>
</evidence>
<dbReference type="AlphaFoldDB" id="A0A937FUQ3"/>
<dbReference type="InterPro" id="IPR001173">
    <property type="entry name" value="Glyco_trans_2-like"/>
</dbReference>
<reference evidence="2" key="1">
    <citation type="submission" date="2021-01" db="EMBL/GenBank/DDBJ databases">
        <title>Fulvivirga kasyanovii gen. nov., sp nov., a novel member of the phylum Bacteroidetes isolated from seawater in a mussel farm.</title>
        <authorList>
            <person name="Zhao L.-H."/>
            <person name="Wang Z.-J."/>
        </authorList>
    </citation>
    <scope>NUCLEOTIDE SEQUENCE</scope>
    <source>
        <strain evidence="2">29W222</strain>
    </source>
</reference>
<feature type="domain" description="Glycosyltransferase 2-like" evidence="1">
    <location>
        <begin position="9"/>
        <end position="159"/>
    </location>
</feature>
<evidence type="ECO:0000259" key="1">
    <source>
        <dbReference type="Pfam" id="PF00535"/>
    </source>
</evidence>
<dbReference type="SUPFAM" id="SSF53448">
    <property type="entry name" value="Nucleotide-diphospho-sugar transferases"/>
    <property type="match status" value="1"/>
</dbReference>
<dbReference type="PANTHER" id="PTHR22916">
    <property type="entry name" value="GLYCOSYLTRANSFERASE"/>
    <property type="match status" value="1"/>
</dbReference>
<dbReference type="Proteomes" id="UP000614216">
    <property type="component" value="Unassembled WGS sequence"/>
</dbReference>
<evidence type="ECO:0000313" key="3">
    <source>
        <dbReference type="Proteomes" id="UP000614216"/>
    </source>
</evidence>
<dbReference type="InterPro" id="IPR029044">
    <property type="entry name" value="Nucleotide-diphossugar_trans"/>
</dbReference>
<name>A0A937FUQ3_9BACT</name>
<sequence length="300" mass="35321">MTNKDFTVSVCSITYGHEAFIGKMIEGVLNQECEYPFEFIILDDNSPDQTELVVENIQNRIPNDFRIRYIKNDVNLGVIPNFIKALKQCKGKYILFCEGDDFWNDKKKIQKQVDFLEKEVGYVGCYHNVCVVDAHNHILKASKSSKLYNRDISQEELKKGFTISLSSICFRNVITEFPEEFNKTNLGDKFLCSLLGHHGPVKFLKEIEPSAYRFHSGGVWSEKSALDKEKAYVNSHYWMWQYYQRIGNKDLSDYFFKLILKKGYLSSPFNKRGYTVMDKLEYLSLWLLRRTFRVLRYIFR</sequence>
<dbReference type="EMBL" id="JAEUGD010000001">
    <property type="protein sequence ID" value="MBL6444758.1"/>
    <property type="molecule type" value="Genomic_DNA"/>
</dbReference>
<protein>
    <submittedName>
        <fullName evidence="2">Glycosyltransferase</fullName>
    </submittedName>
</protein>
<comment type="caution">
    <text evidence="2">The sequence shown here is derived from an EMBL/GenBank/DDBJ whole genome shotgun (WGS) entry which is preliminary data.</text>
</comment>
<accession>A0A937FUQ3</accession>
<dbReference type="PANTHER" id="PTHR22916:SF3">
    <property type="entry name" value="UDP-GLCNAC:BETAGAL BETA-1,3-N-ACETYLGLUCOSAMINYLTRANSFERASE-LIKE PROTEIN 1"/>
    <property type="match status" value="1"/>
</dbReference>
<dbReference type="GO" id="GO:0016758">
    <property type="term" value="F:hexosyltransferase activity"/>
    <property type="evidence" value="ECO:0007669"/>
    <property type="project" value="UniProtKB-ARBA"/>
</dbReference>
<proteinExistence type="predicted"/>
<dbReference type="Pfam" id="PF00535">
    <property type="entry name" value="Glycos_transf_2"/>
    <property type="match status" value="1"/>
</dbReference>